<sequence>MLRHFLVPFLLLTAALSSAFGVDIAGTFSTNTTLADGDTWTGGDITINSGILVNIPTGAIVTFNSTGGSGGRNFNGPGTLQIDEGGRLLLDTNSSNDNIVLNGSAKIINAGVLQIDCGADLRLNSAGTTFTNNGLIHKTQGTDGSANDPSYFFPLSSTTGGAFVNNGDIQVDAGHLNISGASTSAGAAASTGGNFTVASGATLSFTGGWSLLRGVSSMTGSGSVALTNENPAGSTGGIFSAQAATTILDITGGGLLWTTGILDGNGNTLRNDGLLRLAGTGATVQGTGSVENGTDGEFRLESGTLTLTDANFTNHGSMTLQGSTTSTTITLAGTGTLINATDGTFTLTQGNLTANANIRNDGTLVMNSTGTIVLGGTGTLTTTAAGLMTFNRGTLSLNGNQVINNGTAQFIDGNNATLAGTGRFINNGTFNHIQSGGNDNFVLTNSVVYENTDTYDFQGAGDLQFLNTSSFENKGLLKKTSSSGDPSFVFGVGKFHAMDGSEIQATVGFLRLASGGTSVETATWTADGGSLDIAGEWTGVIKGSSSSSFRIANSGNGSVASDLSIGTAGLTLNISGNGIVWSQQTILTQGNTLTNSGIFGVTVGGTKTLSGGGEFINAAGGVFNHTDGLLTISDNSTFRNQGTWNIQTGSGDSSYEGTGSFINDSTGSVDWSGGGLGITSTVLFRNDGIFTISGTGTRSLKDGGQFLNGSTGSFNWDVATTLSIAADTRLRNEGTFNINGTGTRALTGAGQWLNAATGTVEWNSTATLSIASGLSVVNDGVFNVNGDGNRVLAGNGTFINNGTFNHSPSTTNDNLTGSTSGGQFVNNGSFIFGNIGDFEMRDGYTFTNAPGGLIQKQASDASGDQAQFFSFSSDTGAGTFDNQGTVEVLGGNFRITTAASGTFDDITLVQNDGAGTLTGGTWIANATQTGLATIDLDPFGNTTGIQRIGEDATVELIGTGASLFQLSSLTQVDGALYIQQQTFTPSAAFQVAATGTLGGNGTLGRAITVAGTVLPGGTRGTAIGTLTVNSSASFLADALIQVQIQGALAFIDPGQDQATRNLAILALGDLDPSGSQHDSLEVTGTLTFHADTRVQIIPTGITYQSGMVFDLFDFSGLGIAGISQSDVAGILELPDITNIGLSWDTSLFQSHGIVYIVPEPSRLLLFGLGLGFLLMRRRKPASVR</sequence>
<feature type="chain" id="PRO_5013182497" evidence="1">
    <location>
        <begin position="20"/>
        <end position="1184"/>
    </location>
</feature>
<dbReference type="EMBL" id="FUYE01000015">
    <property type="protein sequence ID" value="SKB03382.1"/>
    <property type="molecule type" value="Genomic_DNA"/>
</dbReference>
<gene>
    <name evidence="2" type="ORF">SAMN02745166_03797</name>
</gene>
<dbReference type="AlphaFoldDB" id="A0A1T4YNN8"/>
<accession>A0A1T4YNN8</accession>
<proteinExistence type="predicted"/>
<feature type="signal peptide" evidence="1">
    <location>
        <begin position="1"/>
        <end position="19"/>
    </location>
</feature>
<dbReference type="Proteomes" id="UP000190774">
    <property type="component" value="Unassembled WGS sequence"/>
</dbReference>
<dbReference type="NCBIfam" id="TIGR02595">
    <property type="entry name" value="PEP_CTERM"/>
    <property type="match status" value="1"/>
</dbReference>
<dbReference type="InterPro" id="IPR013424">
    <property type="entry name" value="Ice-binding_C"/>
</dbReference>
<evidence type="ECO:0000313" key="2">
    <source>
        <dbReference type="EMBL" id="SKB03382.1"/>
    </source>
</evidence>
<name>A0A1T4YNN8_9BACT</name>
<evidence type="ECO:0000313" key="3">
    <source>
        <dbReference type="Proteomes" id="UP000190774"/>
    </source>
</evidence>
<dbReference type="OrthoDB" id="175190at2"/>
<protein>
    <submittedName>
        <fullName evidence="2">PEP-CTERM protein-sorting domain-containing protein</fullName>
    </submittedName>
</protein>
<evidence type="ECO:0000256" key="1">
    <source>
        <dbReference type="SAM" id="SignalP"/>
    </source>
</evidence>
<dbReference type="RefSeq" id="WP_078814966.1">
    <property type="nucleotide sequence ID" value="NZ_FUYE01000015.1"/>
</dbReference>
<keyword evidence="3" id="KW-1185">Reference proteome</keyword>
<reference evidence="3" key="1">
    <citation type="submission" date="2017-02" db="EMBL/GenBank/DDBJ databases">
        <authorList>
            <person name="Varghese N."/>
            <person name="Submissions S."/>
        </authorList>
    </citation>
    <scope>NUCLEOTIDE SEQUENCE [LARGE SCALE GENOMIC DNA]</scope>
    <source>
        <strain evidence="3">ATCC 700200</strain>
    </source>
</reference>
<keyword evidence="1" id="KW-0732">Signal</keyword>
<dbReference type="STRING" id="48467.SAMN02745166_03797"/>
<organism evidence="2 3">
    <name type="scientific">Prosthecobacter debontii</name>
    <dbReference type="NCBI Taxonomy" id="48467"/>
    <lineage>
        <taxon>Bacteria</taxon>
        <taxon>Pseudomonadati</taxon>
        <taxon>Verrucomicrobiota</taxon>
        <taxon>Verrucomicrobiia</taxon>
        <taxon>Verrucomicrobiales</taxon>
        <taxon>Verrucomicrobiaceae</taxon>
        <taxon>Prosthecobacter</taxon>
    </lineage>
</organism>